<dbReference type="Proteomes" id="UP000729402">
    <property type="component" value="Unassembled WGS sequence"/>
</dbReference>
<dbReference type="AlphaFoldDB" id="A0A8J5SG62"/>
<sequence>MKQYPLSSPLWPTTSYQKHDKVLHGSTMHCHDLEKLARMVIDYNKQKTTTMINKNPSRGLRTMAGYDPRFLNCPKATPRGWVEEIYTFSAGTFGSGGTEEEEEEEEEEEGRFEGAKRRGRDGHGGGVGGRKAGLFLPVP</sequence>
<proteinExistence type="predicted"/>
<feature type="region of interest" description="Disordered" evidence="1">
    <location>
        <begin position="90"/>
        <end position="139"/>
    </location>
</feature>
<evidence type="ECO:0000313" key="2">
    <source>
        <dbReference type="EMBL" id="KAG8062722.1"/>
    </source>
</evidence>
<name>A0A8J5SG62_ZIZPA</name>
<comment type="caution">
    <text evidence="2">The sequence shown here is derived from an EMBL/GenBank/DDBJ whole genome shotgun (WGS) entry which is preliminary data.</text>
</comment>
<accession>A0A8J5SG62</accession>
<evidence type="ECO:0000313" key="3">
    <source>
        <dbReference type="Proteomes" id="UP000729402"/>
    </source>
</evidence>
<reference evidence="2" key="1">
    <citation type="journal article" date="2021" name="bioRxiv">
        <title>Whole Genome Assembly and Annotation of Northern Wild Rice, Zizania palustris L., Supports a Whole Genome Duplication in the Zizania Genus.</title>
        <authorList>
            <person name="Haas M."/>
            <person name="Kono T."/>
            <person name="Macchietto M."/>
            <person name="Millas R."/>
            <person name="McGilp L."/>
            <person name="Shao M."/>
            <person name="Duquette J."/>
            <person name="Hirsch C.N."/>
            <person name="Kimball J."/>
        </authorList>
    </citation>
    <scope>NUCLEOTIDE SEQUENCE</scope>
    <source>
        <tissue evidence="2">Fresh leaf tissue</tissue>
    </source>
</reference>
<evidence type="ECO:0000256" key="1">
    <source>
        <dbReference type="SAM" id="MobiDB-lite"/>
    </source>
</evidence>
<protein>
    <submittedName>
        <fullName evidence="2">Uncharacterized protein</fullName>
    </submittedName>
</protein>
<dbReference type="EMBL" id="JAAALK010000286">
    <property type="protein sequence ID" value="KAG8062722.1"/>
    <property type="molecule type" value="Genomic_DNA"/>
</dbReference>
<reference evidence="2" key="2">
    <citation type="submission" date="2021-02" db="EMBL/GenBank/DDBJ databases">
        <authorList>
            <person name="Kimball J.A."/>
            <person name="Haas M.W."/>
            <person name="Macchietto M."/>
            <person name="Kono T."/>
            <person name="Duquette J."/>
            <person name="Shao M."/>
        </authorList>
    </citation>
    <scope>NUCLEOTIDE SEQUENCE</scope>
    <source>
        <tissue evidence="2">Fresh leaf tissue</tissue>
    </source>
</reference>
<organism evidence="2 3">
    <name type="scientific">Zizania palustris</name>
    <name type="common">Northern wild rice</name>
    <dbReference type="NCBI Taxonomy" id="103762"/>
    <lineage>
        <taxon>Eukaryota</taxon>
        <taxon>Viridiplantae</taxon>
        <taxon>Streptophyta</taxon>
        <taxon>Embryophyta</taxon>
        <taxon>Tracheophyta</taxon>
        <taxon>Spermatophyta</taxon>
        <taxon>Magnoliopsida</taxon>
        <taxon>Liliopsida</taxon>
        <taxon>Poales</taxon>
        <taxon>Poaceae</taxon>
        <taxon>BOP clade</taxon>
        <taxon>Oryzoideae</taxon>
        <taxon>Oryzeae</taxon>
        <taxon>Zizaniinae</taxon>
        <taxon>Zizania</taxon>
    </lineage>
</organism>
<gene>
    <name evidence="2" type="ORF">GUJ93_ZPchr0003g18481</name>
</gene>
<keyword evidence="3" id="KW-1185">Reference proteome</keyword>
<feature type="compositionally biased region" description="Acidic residues" evidence="1">
    <location>
        <begin position="98"/>
        <end position="110"/>
    </location>
</feature>